<dbReference type="SUPFAM" id="SSF109998">
    <property type="entry name" value="Triger factor/SurA peptide-binding domain-like"/>
    <property type="match status" value="1"/>
</dbReference>
<gene>
    <name evidence="5" type="ORF">CWD77_08885</name>
</gene>
<sequence length="590" mass="67513">MGVMEKMRNSTASILWILIFSFGVLWVLADTQVFDAMSVGPRNLGTVNGEEISLDEYNQRVSNYTDQFSQQSGRTMTPEMRAMYENQAWEDLVAARLIEQKINELGITVTDSELMEMVTGDNPAPFIREQFQQEDGTIDQIALRAAIESPENSEIWIMIEQQLRENRRQQKLNNFISSGMQVSSMDIRNEFIRANSFADIEYVRFPYSEISNDEITVTEDELRDYYENNSARFQRNETYQFRFVSWDKTPTAEDTTNTVQEIEDLRPAFEDAVNDSLFVLRYQSAVPYRGSFVSIDEIRDEYRPVVDLEEGEVSEVVMINGDPFVFKKIEQRGDEIKFAVLSYGVEADPIGTIDRLAEEAEEFQFYAESDGFEEEAERRELEVQQATATKDTPFIPGLGASEQTLRILENLRENRISDPIELDNVFIVAQMLEKTPEGTRPFEEVRSQVENAVRTQKRKELMASRVSERLQGNSDLESLASASDREVQSASDIRMNGSNISGAGRELRVIGAIFDMEVGETSNAIQGENAVFVVRVTNFDKADPSEMTSADESEIRNRLEQQKFTSFNEVFIERLREGADIKDNRSQILR</sequence>
<dbReference type="PANTHER" id="PTHR47529">
    <property type="entry name" value="PEPTIDYL-PROLYL CIS-TRANS ISOMERASE D"/>
    <property type="match status" value="1"/>
</dbReference>
<dbReference type="Pfam" id="PF13623">
    <property type="entry name" value="SurA_N_2"/>
    <property type="match status" value="1"/>
</dbReference>
<organism evidence="5 6">
    <name type="scientific">Rhodohalobacter barkolensis</name>
    <dbReference type="NCBI Taxonomy" id="2053187"/>
    <lineage>
        <taxon>Bacteria</taxon>
        <taxon>Pseudomonadati</taxon>
        <taxon>Balneolota</taxon>
        <taxon>Balneolia</taxon>
        <taxon>Balneolales</taxon>
        <taxon>Balneolaceae</taxon>
        <taxon>Rhodohalobacter</taxon>
    </lineage>
</organism>
<dbReference type="AlphaFoldDB" id="A0A2N0VHK8"/>
<proteinExistence type="predicted"/>
<dbReference type="GO" id="GO:0005886">
    <property type="term" value="C:plasma membrane"/>
    <property type="evidence" value="ECO:0007669"/>
    <property type="project" value="UniProtKB-SubCell"/>
</dbReference>
<evidence type="ECO:0000313" key="6">
    <source>
        <dbReference type="Proteomes" id="UP000233398"/>
    </source>
</evidence>
<dbReference type="EMBL" id="PISP01000002">
    <property type="protein sequence ID" value="PKD43669.1"/>
    <property type="molecule type" value="Genomic_DNA"/>
</dbReference>
<dbReference type="Proteomes" id="UP000233398">
    <property type="component" value="Unassembled WGS sequence"/>
</dbReference>
<dbReference type="InterPro" id="IPR027304">
    <property type="entry name" value="Trigger_fact/SurA_dom_sf"/>
</dbReference>
<dbReference type="InterPro" id="IPR052029">
    <property type="entry name" value="PpiD_chaperone"/>
</dbReference>
<keyword evidence="2" id="KW-1003">Cell membrane</keyword>
<dbReference type="InterPro" id="IPR046357">
    <property type="entry name" value="PPIase_dom_sf"/>
</dbReference>
<keyword evidence="6" id="KW-1185">Reference proteome</keyword>
<dbReference type="Gene3D" id="3.10.50.40">
    <property type="match status" value="1"/>
</dbReference>
<comment type="subcellular location">
    <subcellularLocation>
        <location evidence="1">Cell membrane</location>
    </subcellularLocation>
</comment>
<keyword evidence="3" id="KW-0472">Membrane</keyword>
<dbReference type="OrthoDB" id="9812372at2"/>
<evidence type="ECO:0000256" key="2">
    <source>
        <dbReference type="ARBA" id="ARBA00022475"/>
    </source>
</evidence>
<name>A0A2N0VHK8_9BACT</name>
<dbReference type="Gene3D" id="1.10.4030.10">
    <property type="entry name" value="Porin chaperone SurA, peptide-binding domain"/>
    <property type="match status" value="2"/>
</dbReference>
<comment type="caution">
    <text evidence="5">The sequence shown here is derived from an EMBL/GenBank/DDBJ whole genome shotgun (WGS) entry which is preliminary data.</text>
</comment>
<protein>
    <submittedName>
        <fullName evidence="5">Uncharacterized protein</fullName>
    </submittedName>
</protein>
<evidence type="ECO:0000313" key="5">
    <source>
        <dbReference type="EMBL" id="PKD43669.1"/>
    </source>
</evidence>
<keyword evidence="4" id="KW-0143">Chaperone</keyword>
<dbReference type="PANTHER" id="PTHR47529:SF1">
    <property type="entry name" value="PERIPLASMIC CHAPERONE PPID"/>
    <property type="match status" value="1"/>
</dbReference>
<accession>A0A2N0VHK8</accession>
<dbReference type="GO" id="GO:0003755">
    <property type="term" value="F:peptidyl-prolyl cis-trans isomerase activity"/>
    <property type="evidence" value="ECO:0007669"/>
    <property type="project" value="InterPro"/>
</dbReference>
<evidence type="ECO:0000256" key="1">
    <source>
        <dbReference type="ARBA" id="ARBA00004236"/>
    </source>
</evidence>
<reference evidence="5 6" key="1">
    <citation type="submission" date="2017-11" db="EMBL/GenBank/DDBJ databases">
        <title>Rhodohalobacter 15182 sp. nov., isolated from a salt lake.</title>
        <authorList>
            <person name="Han S."/>
        </authorList>
    </citation>
    <scope>NUCLEOTIDE SEQUENCE [LARGE SCALE GENOMIC DNA]</scope>
    <source>
        <strain evidence="5 6">15182</strain>
    </source>
</reference>
<evidence type="ECO:0000256" key="4">
    <source>
        <dbReference type="ARBA" id="ARBA00023186"/>
    </source>
</evidence>
<evidence type="ECO:0000256" key="3">
    <source>
        <dbReference type="ARBA" id="ARBA00023136"/>
    </source>
</evidence>